<dbReference type="InterPro" id="IPR010982">
    <property type="entry name" value="Lambda_DNA-bd_dom_sf"/>
</dbReference>
<dbReference type="PANTHER" id="PTHR46558">
    <property type="entry name" value="TRACRIPTIONAL REGULATORY PROTEIN-RELATED-RELATED"/>
    <property type="match status" value="1"/>
</dbReference>
<dbReference type="GO" id="GO:0003677">
    <property type="term" value="F:DNA binding"/>
    <property type="evidence" value="ECO:0007669"/>
    <property type="project" value="UniProtKB-KW"/>
</dbReference>
<dbReference type="OrthoDB" id="2064916at2"/>
<reference evidence="3 4" key="1">
    <citation type="submission" date="2018-08" db="EMBL/GenBank/DDBJ databases">
        <title>A genome reference for cultivated species of the human gut microbiota.</title>
        <authorList>
            <person name="Zou Y."/>
            <person name="Xue W."/>
            <person name="Luo G."/>
        </authorList>
    </citation>
    <scope>NUCLEOTIDE SEQUENCE [LARGE SCALE GENOMIC DNA]</scope>
    <source>
        <strain evidence="3 4">AM07-24</strain>
    </source>
</reference>
<dbReference type="STRING" id="1776384.GCA_900086585_02196"/>
<name>A0A415E572_9FIRM</name>
<dbReference type="Gene3D" id="1.10.260.40">
    <property type="entry name" value="lambda repressor-like DNA-binding domains"/>
    <property type="match status" value="1"/>
</dbReference>
<feature type="domain" description="HTH cro/C1-type" evidence="2">
    <location>
        <begin position="13"/>
        <end position="67"/>
    </location>
</feature>
<evidence type="ECO:0000259" key="2">
    <source>
        <dbReference type="PROSITE" id="PS50943"/>
    </source>
</evidence>
<proteinExistence type="predicted"/>
<dbReference type="SUPFAM" id="SSF47413">
    <property type="entry name" value="lambda repressor-like DNA-binding domains"/>
    <property type="match status" value="1"/>
</dbReference>
<evidence type="ECO:0000313" key="3">
    <source>
        <dbReference type="EMBL" id="RHJ88690.1"/>
    </source>
</evidence>
<accession>A0A415E572</accession>
<comment type="caution">
    <text evidence="3">The sequence shown here is derived from an EMBL/GenBank/DDBJ whole genome shotgun (WGS) entry which is preliminary data.</text>
</comment>
<dbReference type="PANTHER" id="PTHR46558:SF4">
    <property type="entry name" value="DNA-BIDING PHAGE PROTEIN"/>
    <property type="match status" value="1"/>
</dbReference>
<dbReference type="InterPro" id="IPR001387">
    <property type="entry name" value="Cro/C1-type_HTH"/>
</dbReference>
<dbReference type="Proteomes" id="UP000284841">
    <property type="component" value="Unassembled WGS sequence"/>
</dbReference>
<organism evidence="3 4">
    <name type="scientific">Emergencia timonensis</name>
    <dbReference type="NCBI Taxonomy" id="1776384"/>
    <lineage>
        <taxon>Bacteria</taxon>
        <taxon>Bacillati</taxon>
        <taxon>Bacillota</taxon>
        <taxon>Clostridia</taxon>
        <taxon>Peptostreptococcales</taxon>
        <taxon>Anaerovoracaceae</taxon>
        <taxon>Emergencia</taxon>
    </lineage>
</organism>
<evidence type="ECO:0000256" key="1">
    <source>
        <dbReference type="ARBA" id="ARBA00023125"/>
    </source>
</evidence>
<dbReference type="PROSITE" id="PS50943">
    <property type="entry name" value="HTH_CROC1"/>
    <property type="match status" value="1"/>
</dbReference>
<dbReference type="Pfam" id="PF01381">
    <property type="entry name" value="HTH_3"/>
    <property type="match status" value="1"/>
</dbReference>
<keyword evidence="4" id="KW-1185">Reference proteome</keyword>
<dbReference type="CDD" id="cd00093">
    <property type="entry name" value="HTH_XRE"/>
    <property type="match status" value="1"/>
</dbReference>
<protein>
    <submittedName>
        <fullName evidence="3">XRE family transcriptional regulator</fullName>
    </submittedName>
</protein>
<dbReference type="EMBL" id="QRMS01000002">
    <property type="protein sequence ID" value="RHJ88690.1"/>
    <property type="molecule type" value="Genomic_DNA"/>
</dbReference>
<gene>
    <name evidence="3" type="ORF">DW099_09955</name>
</gene>
<dbReference type="AlphaFoldDB" id="A0A415E572"/>
<sequence length="132" mass="15008">MKIEVQMQVAENIKYLRNVFGYTQTQVADGIHLCRSTYALYETGKKVPGADTIIDLADFYHVRVDTILQAENDRFVNDVIFSDRCKEQLLTLVDIFYQLSPHGQGCLIERARVLLEDEISGEIPSFNPIPVA</sequence>
<evidence type="ECO:0000313" key="4">
    <source>
        <dbReference type="Proteomes" id="UP000284841"/>
    </source>
</evidence>
<keyword evidence="1" id="KW-0238">DNA-binding</keyword>
<dbReference type="RefSeq" id="WP_118335413.1">
    <property type="nucleotide sequence ID" value="NZ_AP025567.1"/>
</dbReference>
<dbReference type="SMART" id="SM00530">
    <property type="entry name" value="HTH_XRE"/>
    <property type="match status" value="1"/>
</dbReference>